<keyword evidence="3" id="KW-1185">Reference proteome</keyword>
<dbReference type="InterPro" id="IPR004843">
    <property type="entry name" value="Calcineurin-like_PHP"/>
</dbReference>
<organism evidence="2 3">
    <name type="scientific">Acinetobacter nectaris CIP 110549</name>
    <dbReference type="NCBI Taxonomy" id="1392540"/>
    <lineage>
        <taxon>Bacteria</taxon>
        <taxon>Pseudomonadati</taxon>
        <taxon>Pseudomonadota</taxon>
        <taxon>Gammaproteobacteria</taxon>
        <taxon>Moraxellales</taxon>
        <taxon>Moraxellaceae</taxon>
        <taxon>Acinetobacter</taxon>
    </lineage>
</organism>
<dbReference type="EMBL" id="AYER01000004">
    <property type="protein sequence ID" value="ESK39673.1"/>
    <property type="molecule type" value="Genomic_DNA"/>
</dbReference>
<dbReference type="HOGENOM" id="CLU_039893_2_0_6"/>
<dbReference type="GO" id="GO:0008663">
    <property type="term" value="F:2',3'-cyclic-nucleotide 2'-phosphodiesterase activity"/>
    <property type="evidence" value="ECO:0007669"/>
    <property type="project" value="TreeGrafter"/>
</dbReference>
<dbReference type="OrthoDB" id="9791866at2"/>
<dbReference type="SUPFAM" id="SSF56300">
    <property type="entry name" value="Metallo-dependent phosphatases"/>
    <property type="match status" value="1"/>
</dbReference>
<reference evidence="2 3" key="1">
    <citation type="submission" date="2013-10" db="EMBL/GenBank/DDBJ databases">
        <title>The Genome Sequence of Acinetobacter nectaris CIP 110549.</title>
        <authorList>
            <consortium name="The Broad Institute Genomics Platform"/>
            <consortium name="The Broad Institute Genome Sequencing Center for Infectious Disease"/>
            <person name="Cerqueira G."/>
            <person name="Feldgarden M."/>
            <person name="Courvalin P."/>
            <person name="Grillot-Courvalin C."/>
            <person name="Clermont D."/>
            <person name="Rocha E."/>
            <person name="Yoon E.-J."/>
            <person name="Nemec A."/>
            <person name="Young S.K."/>
            <person name="Zeng Q."/>
            <person name="Gargeya S."/>
            <person name="Fitzgerald M."/>
            <person name="Abouelleil A."/>
            <person name="Alvarado L."/>
            <person name="Berlin A.M."/>
            <person name="Chapman S.B."/>
            <person name="Gainer-Dewar J."/>
            <person name="Goldberg J."/>
            <person name="Gnerre S."/>
            <person name="Griggs A."/>
            <person name="Gujja S."/>
            <person name="Hansen M."/>
            <person name="Howarth C."/>
            <person name="Imamovic A."/>
            <person name="Ireland A."/>
            <person name="Larimer J."/>
            <person name="McCowan C."/>
            <person name="Murphy C."/>
            <person name="Pearson M."/>
            <person name="Poon T.W."/>
            <person name="Priest M."/>
            <person name="Roberts A."/>
            <person name="Saif S."/>
            <person name="Shea T."/>
            <person name="Sykes S."/>
            <person name="Wortman J."/>
            <person name="Nusbaum C."/>
            <person name="Birren B."/>
        </authorList>
    </citation>
    <scope>NUCLEOTIDE SEQUENCE [LARGE SCALE GENOMIC DNA]</scope>
    <source>
        <strain evidence="2 3">CIP 110549</strain>
    </source>
</reference>
<dbReference type="InterPro" id="IPR029052">
    <property type="entry name" value="Metallo-depent_PP-like"/>
</dbReference>
<dbReference type="GO" id="GO:0047631">
    <property type="term" value="F:ADP-ribose diphosphatase activity"/>
    <property type="evidence" value="ECO:0007669"/>
    <property type="project" value="TreeGrafter"/>
</dbReference>
<dbReference type="AlphaFoldDB" id="V2TAH4"/>
<evidence type="ECO:0000313" key="3">
    <source>
        <dbReference type="Proteomes" id="UP000023785"/>
    </source>
</evidence>
<dbReference type="RefSeq" id="WP_023272986.1">
    <property type="nucleotide sequence ID" value="NZ_KI530723.1"/>
</dbReference>
<evidence type="ECO:0000313" key="2">
    <source>
        <dbReference type="EMBL" id="ESK39673.1"/>
    </source>
</evidence>
<dbReference type="GO" id="GO:0030145">
    <property type="term" value="F:manganese ion binding"/>
    <property type="evidence" value="ECO:0007669"/>
    <property type="project" value="TreeGrafter"/>
</dbReference>
<dbReference type="GO" id="GO:0047734">
    <property type="term" value="F:CDP-glycerol diphosphatase activity"/>
    <property type="evidence" value="ECO:0007669"/>
    <property type="project" value="TreeGrafter"/>
</dbReference>
<dbReference type="PANTHER" id="PTHR16509:SF1">
    <property type="entry name" value="MANGANESE-DEPENDENT ADP-RIBOSE_CDP-ALCOHOL DIPHOSPHATASE"/>
    <property type="match status" value="1"/>
</dbReference>
<dbReference type="Pfam" id="PF00149">
    <property type="entry name" value="Metallophos"/>
    <property type="match status" value="1"/>
</dbReference>
<accession>V2TAH4</accession>
<protein>
    <recommendedName>
        <fullName evidence="1">Calcineurin-like phosphoesterase domain-containing protein</fullName>
    </recommendedName>
</protein>
<dbReference type="eggNOG" id="COG1409">
    <property type="taxonomic scope" value="Bacteria"/>
</dbReference>
<gene>
    <name evidence="2" type="ORF">P256_01355</name>
</gene>
<evidence type="ECO:0000259" key="1">
    <source>
        <dbReference type="Pfam" id="PF00149"/>
    </source>
</evidence>
<sequence>MQFSDEAILEKLLNYPEFSLKHEDKFRIAFLADPQYANLEDDLEERCYFRVMPKKMTKVMHFLNQRSLDLVVTLGDIVDRAWQDYPAVIKPYEDLCHPHLFVLGNHDAKAMFSQFQVDPNYHVPIRYHSWSLGHFRFIMIDGNDRSLHAYHSSAQEYLDAKLQLSHLAQEKKQYAKSWNGALSPSQLEWLEEQLIEAQQVQQQVVVVGHYALDPNLNAHNLWNCEEITVLLYKYGVKVSLNGHNHCGAQYVLGETLFYTVPGIVADPYIAPLIILEISKVGELSIERHYLIKK</sequence>
<dbReference type="STRING" id="1392540.P256_01355"/>
<dbReference type="Gene3D" id="3.60.21.10">
    <property type="match status" value="1"/>
</dbReference>
<feature type="domain" description="Calcineurin-like phosphoesterase" evidence="1">
    <location>
        <begin position="27"/>
        <end position="246"/>
    </location>
</feature>
<name>V2TAH4_9GAMM</name>
<dbReference type="Proteomes" id="UP000023785">
    <property type="component" value="Unassembled WGS sequence"/>
</dbReference>
<dbReference type="PANTHER" id="PTHR16509">
    <property type="match status" value="1"/>
</dbReference>
<proteinExistence type="predicted"/>
<dbReference type="PATRIC" id="fig|1392540.3.peg.1316"/>
<comment type="caution">
    <text evidence="2">The sequence shown here is derived from an EMBL/GenBank/DDBJ whole genome shotgun (WGS) entry which is preliminary data.</text>
</comment>